<evidence type="ECO:0000256" key="3">
    <source>
        <dbReference type="ARBA" id="ARBA00011355"/>
    </source>
</evidence>
<reference evidence="11 12" key="1">
    <citation type="submission" date="2019-06" db="EMBL/GenBank/DDBJ databases">
        <title>Draft genome of C. phoceense Strain 272.</title>
        <authorList>
            <person name="Pacheco L.G.C."/>
            <person name="Barberis C.M."/>
            <person name="Almuzara M.N."/>
            <person name="Traglia G.M."/>
            <person name="Santos C.S."/>
            <person name="Rocha D.J.P.G."/>
            <person name="Aguiar E.R.G.R."/>
            <person name="Vay C.A."/>
        </authorList>
    </citation>
    <scope>NUCLEOTIDE SEQUENCE [LARGE SCALE GENOMIC DNA]</scope>
    <source>
        <strain evidence="11 12">272</strain>
    </source>
</reference>
<dbReference type="InterPro" id="IPR018206">
    <property type="entry name" value="ETF_asu_C_CS"/>
</dbReference>
<comment type="function">
    <text evidence="8">The electron transfer flavoprotein serves as a specific electron acceptor for other dehydrogenases. It transfers the electrons to the main respiratory chain via ETF-ubiquinone oxidoreductase (ETF dehydrogenase).</text>
</comment>
<dbReference type="FunFam" id="3.40.50.1220:FF:000001">
    <property type="entry name" value="Electron transfer flavoprotein, alpha subunit"/>
    <property type="match status" value="1"/>
</dbReference>
<dbReference type="EMBL" id="VHIR01000010">
    <property type="protein sequence ID" value="TQE43280.1"/>
    <property type="molecule type" value="Genomic_DNA"/>
</dbReference>
<feature type="domain" description="Electron transfer flavoprotein alpha subunit C-terminal" evidence="9">
    <location>
        <begin position="192"/>
        <end position="270"/>
    </location>
</feature>
<evidence type="ECO:0000313" key="12">
    <source>
        <dbReference type="Proteomes" id="UP000318080"/>
    </source>
</evidence>
<accession>A0A540R6B3</accession>
<keyword evidence="6" id="KW-0274">FAD</keyword>
<dbReference type="InterPro" id="IPR014730">
    <property type="entry name" value="ETF_a/b_N"/>
</dbReference>
<keyword evidence="4" id="KW-0813">Transport</keyword>
<keyword evidence="12" id="KW-1185">Reference proteome</keyword>
<dbReference type="AlphaFoldDB" id="A0A540R6B3"/>
<proteinExistence type="inferred from homology"/>
<dbReference type="STRING" id="1686286.GCA_900092335_01087"/>
<evidence type="ECO:0000259" key="9">
    <source>
        <dbReference type="Pfam" id="PF00766"/>
    </source>
</evidence>
<keyword evidence="7" id="KW-0249">Electron transport</keyword>
<dbReference type="Gene3D" id="3.40.50.1220">
    <property type="entry name" value="TPP-binding domain"/>
    <property type="match status" value="1"/>
</dbReference>
<evidence type="ECO:0000256" key="5">
    <source>
        <dbReference type="ARBA" id="ARBA00022630"/>
    </source>
</evidence>
<evidence type="ECO:0000256" key="2">
    <source>
        <dbReference type="ARBA" id="ARBA00005817"/>
    </source>
</evidence>
<dbReference type="InterPro" id="IPR029035">
    <property type="entry name" value="DHS-like_NAD/FAD-binding_dom"/>
</dbReference>
<dbReference type="InterPro" id="IPR014729">
    <property type="entry name" value="Rossmann-like_a/b/a_fold"/>
</dbReference>
<feature type="domain" description="Electron transfer flavoprotein alpha/beta-subunit N-terminal" evidence="10">
    <location>
        <begin position="13"/>
        <end position="168"/>
    </location>
</feature>
<evidence type="ECO:0000256" key="8">
    <source>
        <dbReference type="ARBA" id="ARBA00025649"/>
    </source>
</evidence>
<dbReference type="PROSITE" id="PS00696">
    <property type="entry name" value="ETF_ALPHA"/>
    <property type="match status" value="1"/>
</dbReference>
<dbReference type="Pfam" id="PF01012">
    <property type="entry name" value="ETF"/>
    <property type="match status" value="1"/>
</dbReference>
<comment type="similarity">
    <text evidence="2">Belongs to the ETF alpha-subunit/FixB family.</text>
</comment>
<evidence type="ECO:0000259" key="10">
    <source>
        <dbReference type="Pfam" id="PF01012"/>
    </source>
</evidence>
<dbReference type="GO" id="GO:0033539">
    <property type="term" value="P:fatty acid beta-oxidation using acyl-CoA dehydrogenase"/>
    <property type="evidence" value="ECO:0007669"/>
    <property type="project" value="TreeGrafter"/>
</dbReference>
<dbReference type="InterPro" id="IPR001308">
    <property type="entry name" value="ETF_a/FixB"/>
</dbReference>
<name>A0A540R6B3_9CORY</name>
<comment type="subunit">
    <text evidence="3">Heterodimer of an alpha and a beta subunit.</text>
</comment>
<dbReference type="PANTHER" id="PTHR43153:SF1">
    <property type="entry name" value="ELECTRON TRANSFER FLAVOPROTEIN SUBUNIT ALPHA, MITOCHONDRIAL"/>
    <property type="match status" value="1"/>
</dbReference>
<organism evidence="11 12">
    <name type="scientific">Corynebacterium phoceense</name>
    <dbReference type="NCBI Taxonomy" id="1686286"/>
    <lineage>
        <taxon>Bacteria</taxon>
        <taxon>Bacillati</taxon>
        <taxon>Actinomycetota</taxon>
        <taxon>Actinomycetes</taxon>
        <taxon>Mycobacteriales</taxon>
        <taxon>Corynebacteriaceae</taxon>
        <taxon>Corynebacterium</taxon>
    </lineage>
</organism>
<evidence type="ECO:0000256" key="6">
    <source>
        <dbReference type="ARBA" id="ARBA00022827"/>
    </source>
</evidence>
<dbReference type="GO" id="GO:0050660">
    <property type="term" value="F:flavin adenine dinucleotide binding"/>
    <property type="evidence" value="ECO:0007669"/>
    <property type="project" value="InterPro"/>
</dbReference>
<dbReference type="PANTHER" id="PTHR43153">
    <property type="entry name" value="ELECTRON TRANSFER FLAVOPROTEIN ALPHA"/>
    <property type="match status" value="1"/>
</dbReference>
<comment type="caution">
    <text evidence="11">The sequence shown here is derived from an EMBL/GenBank/DDBJ whole genome shotgun (WGS) entry which is preliminary data.</text>
</comment>
<evidence type="ECO:0000256" key="7">
    <source>
        <dbReference type="ARBA" id="ARBA00022982"/>
    </source>
</evidence>
<gene>
    <name evidence="11" type="ORF">EJK80_07980</name>
</gene>
<sequence length="314" mass="31073">MTDIILVIPDFTPDGVPAASTADLLGAAALVGTPVAVAPANADPAALASLGATQIFQGPTWATPADAAATARAAYAAAPPLALLAPHSPQGRDVVALLSVQLRLPVSARAAGLEHDEQGVLAHHAAFGGTFTSVSAPTFGAPLITLQPGSIDHRAPAAEPNVTVLDVPGSAARLSITPRETAPASTDRPGLVGASTVVSGGLGLGSAENFSLVTELADALGAAVGASRAAVDAGYIDHTAQVGQTGVTVTPDLYIALGISGAVQHLAGMQTSKHIIAVNKDPDAPIFEIADLGIVGDVFDVVPQLIAALKGHGG</sequence>
<evidence type="ECO:0000256" key="1">
    <source>
        <dbReference type="ARBA" id="ARBA00001974"/>
    </source>
</evidence>
<dbReference type="Gene3D" id="3.40.50.620">
    <property type="entry name" value="HUPs"/>
    <property type="match status" value="1"/>
</dbReference>
<evidence type="ECO:0000256" key="4">
    <source>
        <dbReference type="ARBA" id="ARBA00022448"/>
    </source>
</evidence>
<dbReference type="RefSeq" id="WP_141628993.1">
    <property type="nucleotide sequence ID" value="NZ_VHIR01000010.1"/>
</dbReference>
<evidence type="ECO:0000313" key="11">
    <source>
        <dbReference type="EMBL" id="TQE43280.1"/>
    </source>
</evidence>
<dbReference type="GO" id="GO:0009055">
    <property type="term" value="F:electron transfer activity"/>
    <property type="evidence" value="ECO:0007669"/>
    <property type="project" value="InterPro"/>
</dbReference>
<dbReference type="Proteomes" id="UP000318080">
    <property type="component" value="Unassembled WGS sequence"/>
</dbReference>
<dbReference type="SUPFAM" id="SSF52467">
    <property type="entry name" value="DHS-like NAD/FAD-binding domain"/>
    <property type="match status" value="1"/>
</dbReference>
<dbReference type="InterPro" id="IPR014731">
    <property type="entry name" value="ETF_asu_C"/>
</dbReference>
<protein>
    <submittedName>
        <fullName evidence="11">Electron transfer flavoprotein subunit alpha/FixB family protein</fullName>
    </submittedName>
</protein>
<keyword evidence="5" id="KW-0285">Flavoprotein</keyword>
<dbReference type="SUPFAM" id="SSF52402">
    <property type="entry name" value="Adenine nucleotide alpha hydrolases-like"/>
    <property type="match status" value="1"/>
</dbReference>
<comment type="cofactor">
    <cofactor evidence="1">
        <name>FAD</name>
        <dbReference type="ChEBI" id="CHEBI:57692"/>
    </cofactor>
</comment>
<dbReference type="Pfam" id="PF00766">
    <property type="entry name" value="ETF_alpha"/>
    <property type="match status" value="1"/>
</dbReference>